<feature type="domain" description="CDCP1 second and fifth CUB" evidence="6">
    <location>
        <begin position="479"/>
        <end position="584"/>
    </location>
</feature>
<dbReference type="Pfam" id="PF23665">
    <property type="entry name" value="CDCP1_CUB_6"/>
    <property type="match status" value="2"/>
</dbReference>
<feature type="domain" description="CDCP1 second and fifth CUB" evidence="6">
    <location>
        <begin position="791"/>
        <end position="890"/>
    </location>
</feature>
<feature type="domain" description="CDCP1 first CUB" evidence="5">
    <location>
        <begin position="27"/>
        <end position="98"/>
    </location>
</feature>
<dbReference type="Proteomes" id="UP000677803">
    <property type="component" value="Unassembled WGS sequence"/>
</dbReference>
<dbReference type="InterPro" id="IPR056268">
    <property type="entry name" value="CUB_CDCP1_1st"/>
</dbReference>
<feature type="chain" id="PRO_5035720442" evidence="3">
    <location>
        <begin position="17"/>
        <end position="1203"/>
    </location>
</feature>
<keyword evidence="3" id="KW-0732">Signal</keyword>
<evidence type="ECO:0000256" key="3">
    <source>
        <dbReference type="SAM" id="SignalP"/>
    </source>
</evidence>
<keyword evidence="2" id="KW-1133">Transmembrane helix</keyword>
<name>A0A8S4AXT8_9TELE</name>
<feature type="signal peptide" evidence="3">
    <location>
        <begin position="1"/>
        <end position="16"/>
    </location>
</feature>
<dbReference type="PANTHER" id="PTHR14477">
    <property type="entry name" value="CUB DOMAIN-CONTAINING PROTEIN 1"/>
    <property type="match status" value="1"/>
</dbReference>
<comment type="caution">
    <text evidence="7">The sequence shown here is derived from an EMBL/GenBank/DDBJ whole genome shotgun (WGS) entry which is preliminary data.</text>
</comment>
<feature type="domain" description="CDCP1 third and sixth CUB" evidence="4">
    <location>
        <begin position="897"/>
        <end position="1009"/>
    </location>
</feature>
<dbReference type="EMBL" id="CAJRST010005557">
    <property type="protein sequence ID" value="CAG5886771.1"/>
    <property type="molecule type" value="Genomic_DNA"/>
</dbReference>
<dbReference type="InterPro" id="IPR038811">
    <property type="entry name" value="CDCP1"/>
</dbReference>
<feature type="region of interest" description="Disordered" evidence="1">
    <location>
        <begin position="1182"/>
        <end position="1203"/>
    </location>
</feature>
<feature type="domain" description="CDCP1 second and fifth CUB" evidence="6">
    <location>
        <begin position="290"/>
        <end position="394"/>
    </location>
</feature>
<feature type="domain" description="CDCP1 first CUB" evidence="5">
    <location>
        <begin position="212"/>
        <end position="283"/>
    </location>
</feature>
<gene>
    <name evidence="7" type="ORF">MMEN_LOCUS6001</name>
</gene>
<dbReference type="OrthoDB" id="8960034at2759"/>
<feature type="domain" description="CDCP1 third and sixth CUB" evidence="4">
    <location>
        <begin position="596"/>
        <end position="694"/>
    </location>
</feature>
<proteinExistence type="predicted"/>
<feature type="domain" description="CDCP1 second and fifth CUB" evidence="6">
    <location>
        <begin position="105"/>
        <end position="206"/>
    </location>
</feature>
<feature type="domain" description="CDCP1 first CUB" evidence="5">
    <location>
        <begin position="401"/>
        <end position="472"/>
    </location>
</feature>
<protein>
    <submittedName>
        <fullName evidence="7">(Atlantic silverside) hypothetical protein</fullName>
    </submittedName>
</protein>
<evidence type="ECO:0000256" key="1">
    <source>
        <dbReference type="SAM" id="MobiDB-lite"/>
    </source>
</evidence>
<feature type="transmembrane region" description="Helical" evidence="2">
    <location>
        <begin position="1017"/>
        <end position="1041"/>
    </location>
</feature>
<accession>A0A8S4AXT8</accession>
<evidence type="ECO:0000256" key="2">
    <source>
        <dbReference type="SAM" id="Phobius"/>
    </source>
</evidence>
<evidence type="ECO:0000259" key="6">
    <source>
        <dbReference type="Pfam" id="PF23668"/>
    </source>
</evidence>
<dbReference type="Pfam" id="PF23668">
    <property type="entry name" value="CUB_CDCP1_2"/>
    <property type="match status" value="4"/>
</dbReference>
<dbReference type="AlphaFoldDB" id="A0A8S4AXT8"/>
<dbReference type="InterPro" id="IPR056266">
    <property type="entry name" value="CDCP1_CUB_3rd_6th"/>
</dbReference>
<evidence type="ECO:0000259" key="4">
    <source>
        <dbReference type="Pfam" id="PF23665"/>
    </source>
</evidence>
<dbReference type="PANTHER" id="PTHR14477:SF1">
    <property type="entry name" value="CUB DOMAIN-CONTAINING PROTEIN 1"/>
    <property type="match status" value="1"/>
</dbReference>
<evidence type="ECO:0000313" key="8">
    <source>
        <dbReference type="Proteomes" id="UP000677803"/>
    </source>
</evidence>
<evidence type="ECO:0000259" key="5">
    <source>
        <dbReference type="Pfam" id="PF23667"/>
    </source>
</evidence>
<reference evidence="7" key="1">
    <citation type="submission" date="2021-05" db="EMBL/GenBank/DDBJ databases">
        <authorList>
            <person name="Tigano A."/>
        </authorList>
    </citation>
    <scope>NUCLEOTIDE SEQUENCE</scope>
</reference>
<sequence length="1203" mass="132164">MRLCATCALLLLSVLAALDTSECVKKVVRPDSGSTVTVSTKLSSVGCAVCTVSGVNDTQTSCHPSLILVPEEEVQLLFNCSQPIEQSYTVTIAQSIECSQDACNPNMVEAQSSLLAEFARTFIWEVKAPKKTAVSLNKLGTGLTETSQPCPDGHQFSVAAKTSSKSSTQYCHGGSLTQLDLTDGSVVSLQVQPNAQEVSVLFQLSAAPLKGRTVVLDIGSGTTVVLSRDPEQSECEVCTTDGSTPDCSSTQKTLTTAKDLSVEFSCPKPEDVFSVKIKKATECTMSSCTPNATQTEANLLQDFKRTLTWDITVPDRTVLTLDFPDDGLKQVSTTDKCLDGYLYTVKTTSSDGKMKTNSFCKGGTVNDLNLLGSTTLTVEVPKGGDTKQTAFGFRAAPRRGRMMSVTPDPDTIIIIRRVSEEPECRVCVDKEPNRRCNPQNLRLTDPRNTSVEFTCPEPQDVFSVEINREIDCTETSCSGNIVQPETTLFPEFNRTFTWDLKVISTRAFQLDFPSPGMRQIPNEETCPDGHTYNLVIYLRSGPANIGTFCKGGTVSTILARYKGRMTLRVPGEGKVDPINFKLNVGPETKMLATVKVNVPRGVSETKFITANYPRDFPSDQKMQWDFTVPDVHNYTVHFDDLTAPECLDDKEDVVVEYEKSNNKVSKLTLTDPQPQHQQGSFNLVLSNCETNATLQGLTLNYRISVVRSGHPVLCTVDLTKHPEVSLQIEKVGSDPNCEMSMNSEVKEKIIVAAGTKASLSFLDCPNDDLRLTASRVIGCQNVASCSPHVLTVPTLDSCLPMPLQNFKWHLSIPMNGTLDLISPTGSFHQSIPGQECNKSFSLHVEETDGFSIGDFCFNGVIKRIQLHTNVSVTATAQDFSTTQGPFLNVSFSPEIPETIIYNVMPKETSPALMATPNWPRGMKSFSTVSWIVSFPSQYRAQLSFVNISQPKCADRHTCIKVKILGYEEELLSRREDEAVEQTLVVPKNFYLNMSNCKPEAGNFGAVTKIVLQRKTNLLAIVLGIAGAVLVLLIVLAVVCIVTKKKKDQMKKESSIYIGKGSIFRPGDRHFTKTRSDNDSHVYDCIDESMVYGHLLGDSARSDSVQEPYKGIQVDTYQTFMGPNDGSLPVIKEPDPGEKAFLDPSETFIPSRPRTPIDRQDSLGFQDRRMVDNELYTFKSTGQMNTIQLSGDLEPEPPLTEDSL</sequence>
<organism evidence="7 8">
    <name type="scientific">Menidia menidia</name>
    <name type="common">Atlantic silverside</name>
    <dbReference type="NCBI Taxonomy" id="238744"/>
    <lineage>
        <taxon>Eukaryota</taxon>
        <taxon>Metazoa</taxon>
        <taxon>Chordata</taxon>
        <taxon>Craniata</taxon>
        <taxon>Vertebrata</taxon>
        <taxon>Euteleostomi</taxon>
        <taxon>Actinopterygii</taxon>
        <taxon>Neopterygii</taxon>
        <taxon>Teleostei</taxon>
        <taxon>Neoteleostei</taxon>
        <taxon>Acanthomorphata</taxon>
        <taxon>Ovalentaria</taxon>
        <taxon>Atherinomorphae</taxon>
        <taxon>Atheriniformes</taxon>
        <taxon>Atherinopsidae</taxon>
        <taxon>Menidiinae</taxon>
        <taxon>Menidia</taxon>
    </lineage>
</organism>
<keyword evidence="2" id="KW-0472">Membrane</keyword>
<dbReference type="InterPro" id="IPR056269">
    <property type="entry name" value="CUB_CDCP1_2nd_5th"/>
</dbReference>
<dbReference type="Pfam" id="PF23667">
    <property type="entry name" value="CUB_CDCP1_1"/>
    <property type="match status" value="3"/>
</dbReference>
<evidence type="ECO:0000313" key="7">
    <source>
        <dbReference type="EMBL" id="CAG5886771.1"/>
    </source>
</evidence>
<keyword evidence="2" id="KW-0812">Transmembrane</keyword>
<keyword evidence="8" id="KW-1185">Reference proteome</keyword>